<evidence type="ECO:0000256" key="1">
    <source>
        <dbReference type="SAM" id="MobiDB-lite"/>
    </source>
</evidence>
<accession>A0A2N3Y279</accession>
<feature type="region of interest" description="Disordered" evidence="1">
    <location>
        <begin position="1"/>
        <end position="90"/>
    </location>
</feature>
<sequence length="90" mass="10048">MADVTAPMTNHRTDQRRLAAEAVPDVPGDHPAVARGTDREGDERSERASDGQPDAHHIRYERFEDPRPRPSAIGLGSTTRRRPRLDLGVR</sequence>
<dbReference type="EMBL" id="PJNB01000001">
    <property type="protein sequence ID" value="PKW17012.1"/>
    <property type="molecule type" value="Genomic_DNA"/>
</dbReference>
<evidence type="ECO:0000313" key="3">
    <source>
        <dbReference type="Proteomes" id="UP000233786"/>
    </source>
</evidence>
<feature type="compositionally biased region" description="Basic and acidic residues" evidence="1">
    <location>
        <begin position="36"/>
        <end position="68"/>
    </location>
</feature>
<gene>
    <name evidence="2" type="ORF">A8926_4929</name>
</gene>
<name>A0A2N3Y279_SACSN</name>
<dbReference type="AlphaFoldDB" id="A0A2N3Y279"/>
<proteinExistence type="predicted"/>
<keyword evidence="3" id="KW-1185">Reference proteome</keyword>
<dbReference type="STRING" id="994479.GCA_000194155_01500"/>
<dbReference type="Proteomes" id="UP000233786">
    <property type="component" value="Unassembled WGS sequence"/>
</dbReference>
<evidence type="ECO:0000313" key="2">
    <source>
        <dbReference type="EMBL" id="PKW17012.1"/>
    </source>
</evidence>
<comment type="caution">
    <text evidence="2">The sequence shown here is derived from an EMBL/GenBank/DDBJ whole genome shotgun (WGS) entry which is preliminary data.</text>
</comment>
<protein>
    <submittedName>
        <fullName evidence="2">Uncharacterized protein</fullName>
    </submittedName>
</protein>
<organism evidence="2 3">
    <name type="scientific">Saccharopolyspora spinosa</name>
    <dbReference type="NCBI Taxonomy" id="60894"/>
    <lineage>
        <taxon>Bacteria</taxon>
        <taxon>Bacillati</taxon>
        <taxon>Actinomycetota</taxon>
        <taxon>Actinomycetes</taxon>
        <taxon>Pseudonocardiales</taxon>
        <taxon>Pseudonocardiaceae</taxon>
        <taxon>Saccharopolyspora</taxon>
    </lineage>
</organism>
<reference evidence="2" key="1">
    <citation type="submission" date="2017-12" db="EMBL/GenBank/DDBJ databases">
        <title>Sequencing the genomes of 1000 Actinobacteria strains.</title>
        <authorList>
            <person name="Klenk H.-P."/>
        </authorList>
    </citation>
    <scope>NUCLEOTIDE SEQUENCE [LARGE SCALE GENOMIC DNA]</scope>
    <source>
        <strain evidence="2">DSM 44228</strain>
    </source>
</reference>